<dbReference type="NCBIfam" id="NF002017">
    <property type="entry name" value="PRK00823.1-2"/>
    <property type="match status" value="1"/>
</dbReference>
<keyword evidence="3 4" id="KW-0456">Lyase</keyword>
<dbReference type="EC" id="4.2.1.96" evidence="4"/>
<dbReference type="RefSeq" id="WP_127073635.1">
    <property type="nucleotide sequence ID" value="NZ_BMKB01000001.1"/>
</dbReference>
<evidence type="ECO:0000256" key="4">
    <source>
        <dbReference type="HAMAP-Rule" id="MF_00434"/>
    </source>
</evidence>
<sequence length="96" mass="10468">MGTKPTILGQAELDAAMSDLAGWQQTDASTITRSYKFKNFVEAFGFMAQVAILAEKANHHPDWSNSYNRVEITLVTHDAGGITQKDVDLAQAINAL</sequence>
<dbReference type="CDD" id="cd00914">
    <property type="entry name" value="PCD_DCoH_subfamily_b"/>
    <property type="match status" value="1"/>
</dbReference>
<name>A0A916VUJ5_9HYPH</name>
<dbReference type="Gene3D" id="3.30.1360.20">
    <property type="entry name" value="Transcriptional coactivator/pterin dehydratase"/>
    <property type="match status" value="1"/>
</dbReference>
<dbReference type="HAMAP" id="MF_00434">
    <property type="entry name" value="Pterin_4_alpha"/>
    <property type="match status" value="1"/>
</dbReference>
<reference evidence="5 6" key="1">
    <citation type="journal article" date="2014" name="Int. J. Syst. Evol. Microbiol.">
        <title>Complete genome sequence of Corynebacterium casei LMG S-19264T (=DSM 44701T), isolated from a smear-ripened cheese.</title>
        <authorList>
            <consortium name="US DOE Joint Genome Institute (JGI-PGF)"/>
            <person name="Walter F."/>
            <person name="Albersmeier A."/>
            <person name="Kalinowski J."/>
            <person name="Ruckert C."/>
        </authorList>
    </citation>
    <scope>NUCLEOTIDE SEQUENCE [LARGE SCALE GENOMIC DNA]</scope>
    <source>
        <strain evidence="5 6">CGMCC 1.15896</strain>
    </source>
</reference>
<dbReference type="GO" id="GO:0008124">
    <property type="term" value="F:4-alpha-hydroxytetrahydrobiopterin dehydratase activity"/>
    <property type="evidence" value="ECO:0007669"/>
    <property type="project" value="UniProtKB-UniRule"/>
</dbReference>
<dbReference type="OrthoDB" id="9794987at2"/>
<keyword evidence="6" id="KW-1185">Reference proteome</keyword>
<accession>A0A916VUJ5</accession>
<comment type="catalytic activity">
    <reaction evidence="1 4">
        <text>(4aS,6R)-4a-hydroxy-L-erythro-5,6,7,8-tetrahydrobiopterin = (6R)-L-erythro-6,7-dihydrobiopterin + H2O</text>
        <dbReference type="Rhea" id="RHEA:11920"/>
        <dbReference type="ChEBI" id="CHEBI:15377"/>
        <dbReference type="ChEBI" id="CHEBI:15642"/>
        <dbReference type="ChEBI" id="CHEBI:43120"/>
        <dbReference type="EC" id="4.2.1.96"/>
    </reaction>
</comment>
<dbReference type="InterPro" id="IPR036428">
    <property type="entry name" value="PCD_sf"/>
</dbReference>
<dbReference type="GO" id="GO:0006729">
    <property type="term" value="P:tetrahydrobiopterin biosynthetic process"/>
    <property type="evidence" value="ECO:0007669"/>
    <property type="project" value="InterPro"/>
</dbReference>
<dbReference type="PANTHER" id="PTHR12599">
    <property type="entry name" value="PTERIN-4-ALPHA-CARBINOLAMINE DEHYDRATASE"/>
    <property type="match status" value="1"/>
</dbReference>
<dbReference type="PANTHER" id="PTHR12599:SF0">
    <property type="entry name" value="PTERIN-4-ALPHA-CARBINOLAMINE DEHYDRATASE"/>
    <property type="match status" value="1"/>
</dbReference>
<evidence type="ECO:0000256" key="1">
    <source>
        <dbReference type="ARBA" id="ARBA00001554"/>
    </source>
</evidence>
<evidence type="ECO:0000313" key="6">
    <source>
        <dbReference type="Proteomes" id="UP000596977"/>
    </source>
</evidence>
<proteinExistence type="inferred from homology"/>
<evidence type="ECO:0000313" key="5">
    <source>
        <dbReference type="EMBL" id="GGA37121.1"/>
    </source>
</evidence>
<evidence type="ECO:0000256" key="2">
    <source>
        <dbReference type="ARBA" id="ARBA00006472"/>
    </source>
</evidence>
<protein>
    <recommendedName>
        <fullName evidence="4">Putative pterin-4-alpha-carbinolamine dehydratase</fullName>
        <shortName evidence="4">PHS</shortName>
        <ecNumber evidence="4">4.2.1.96</ecNumber>
    </recommendedName>
    <alternativeName>
        <fullName evidence="4">4-alpha-hydroxy-tetrahydropterin dehydratase</fullName>
    </alternativeName>
    <alternativeName>
        <fullName evidence="4">Pterin carbinolamine dehydratase</fullName>
        <shortName evidence="4">PCD</shortName>
    </alternativeName>
</protein>
<dbReference type="Proteomes" id="UP000596977">
    <property type="component" value="Unassembled WGS sequence"/>
</dbReference>
<comment type="caution">
    <text evidence="5">The sequence shown here is derived from an EMBL/GenBank/DDBJ whole genome shotgun (WGS) entry which is preliminary data.</text>
</comment>
<organism evidence="5 6">
    <name type="scientific">Pelagibacterium lentulum</name>
    <dbReference type="NCBI Taxonomy" id="2029865"/>
    <lineage>
        <taxon>Bacteria</taxon>
        <taxon>Pseudomonadati</taxon>
        <taxon>Pseudomonadota</taxon>
        <taxon>Alphaproteobacteria</taxon>
        <taxon>Hyphomicrobiales</taxon>
        <taxon>Devosiaceae</taxon>
        <taxon>Pelagibacterium</taxon>
    </lineage>
</organism>
<dbReference type="AlphaFoldDB" id="A0A916VUJ5"/>
<gene>
    <name evidence="5" type="ORF">GCM10011499_03090</name>
</gene>
<comment type="similarity">
    <text evidence="2 4">Belongs to the pterin-4-alpha-carbinolamine dehydratase family.</text>
</comment>
<dbReference type="EMBL" id="BMKB01000001">
    <property type="protein sequence ID" value="GGA37121.1"/>
    <property type="molecule type" value="Genomic_DNA"/>
</dbReference>
<dbReference type="SUPFAM" id="SSF55248">
    <property type="entry name" value="PCD-like"/>
    <property type="match status" value="1"/>
</dbReference>
<dbReference type="InterPro" id="IPR001533">
    <property type="entry name" value="Pterin_deHydtase"/>
</dbReference>
<dbReference type="Pfam" id="PF01329">
    <property type="entry name" value="Pterin_4a"/>
    <property type="match status" value="1"/>
</dbReference>
<evidence type="ECO:0000256" key="3">
    <source>
        <dbReference type="ARBA" id="ARBA00023239"/>
    </source>
</evidence>
<dbReference type="NCBIfam" id="NF002018">
    <property type="entry name" value="PRK00823.1-3"/>
    <property type="match status" value="1"/>
</dbReference>